<organism evidence="1 2">
    <name type="scientific">Choristoneura fumiferana</name>
    <name type="common">Spruce budworm moth</name>
    <name type="synonym">Archips fumiferana</name>
    <dbReference type="NCBI Taxonomy" id="7141"/>
    <lineage>
        <taxon>Eukaryota</taxon>
        <taxon>Metazoa</taxon>
        <taxon>Ecdysozoa</taxon>
        <taxon>Arthropoda</taxon>
        <taxon>Hexapoda</taxon>
        <taxon>Insecta</taxon>
        <taxon>Pterygota</taxon>
        <taxon>Neoptera</taxon>
        <taxon>Endopterygota</taxon>
        <taxon>Lepidoptera</taxon>
        <taxon>Glossata</taxon>
        <taxon>Ditrysia</taxon>
        <taxon>Tortricoidea</taxon>
        <taxon>Tortricidae</taxon>
        <taxon>Tortricinae</taxon>
        <taxon>Choristoneura</taxon>
    </lineage>
</organism>
<protein>
    <submittedName>
        <fullName evidence="1">Uncharacterized protein</fullName>
    </submittedName>
</protein>
<keyword evidence="2" id="KW-1185">Reference proteome</keyword>
<evidence type="ECO:0000313" key="2">
    <source>
        <dbReference type="Proteomes" id="UP001064048"/>
    </source>
</evidence>
<proteinExistence type="predicted"/>
<dbReference type="EMBL" id="CM046126">
    <property type="protein sequence ID" value="KAI8427153.1"/>
    <property type="molecule type" value="Genomic_DNA"/>
</dbReference>
<comment type="caution">
    <text evidence="1">The sequence shown here is derived from an EMBL/GenBank/DDBJ whole genome shotgun (WGS) entry which is preliminary data.</text>
</comment>
<dbReference type="Proteomes" id="UP001064048">
    <property type="component" value="Chromosome 26"/>
</dbReference>
<name>A0ACC0JSZ5_CHOFU</name>
<evidence type="ECO:0000313" key="1">
    <source>
        <dbReference type="EMBL" id="KAI8427153.1"/>
    </source>
</evidence>
<gene>
    <name evidence="1" type="ORF">MSG28_014769</name>
</gene>
<sequence length="265" mass="29019">MESSACRRGASDADQSARAYSATVKCEPVMVKVEPEWGECDVSEAAVAEVLYATHEVKEELVIGPELIEQQDIAFSMQNGWCSMEKGPYKPKIEGGADAAPECTTTCCGEGPGCNRSTEQQHGLKNCYVRLERLPVGDLSSVYCMLRIVEEDACKLEPAGEAGPATEGTRAQSDLYTRQHTHTGLKPHSCDICHKQFTSHFILTDHKRIHTANNRTANQSSQDKTTQCRAAHSGRWSSAAPRRPLYSLPFGFRNVAIALGSVLTR</sequence>
<reference evidence="1 2" key="1">
    <citation type="journal article" date="2022" name="Genome Biol. Evol.">
        <title>The Spruce Budworm Genome: Reconstructing the Evolutionary History of Antifreeze Proteins.</title>
        <authorList>
            <person name="Beliveau C."/>
            <person name="Gagne P."/>
            <person name="Picq S."/>
            <person name="Vernygora O."/>
            <person name="Keeling C.I."/>
            <person name="Pinkney K."/>
            <person name="Doucet D."/>
            <person name="Wen F."/>
            <person name="Johnston J.S."/>
            <person name="Maaroufi H."/>
            <person name="Boyle B."/>
            <person name="Laroche J."/>
            <person name="Dewar K."/>
            <person name="Juretic N."/>
            <person name="Blackburn G."/>
            <person name="Nisole A."/>
            <person name="Brunet B."/>
            <person name="Brandao M."/>
            <person name="Lumley L."/>
            <person name="Duan J."/>
            <person name="Quan G."/>
            <person name="Lucarotti C.J."/>
            <person name="Roe A.D."/>
            <person name="Sperling F.A.H."/>
            <person name="Levesque R.C."/>
            <person name="Cusson M."/>
        </authorList>
    </citation>
    <scope>NUCLEOTIDE SEQUENCE [LARGE SCALE GENOMIC DNA]</scope>
    <source>
        <strain evidence="1">Glfc:IPQL:Cfum</strain>
    </source>
</reference>
<accession>A0ACC0JSZ5</accession>